<protein>
    <submittedName>
        <fullName evidence="12">Ribose transport ATP-binding protein rbsa</fullName>
    </submittedName>
</protein>
<dbReference type="GO" id="GO:0016887">
    <property type="term" value="F:ATP hydrolysis activity"/>
    <property type="evidence" value="ECO:0007669"/>
    <property type="project" value="InterPro"/>
</dbReference>
<proteinExistence type="inferred from homology"/>
<evidence type="ECO:0000256" key="8">
    <source>
        <dbReference type="ARBA" id="ARBA00022840"/>
    </source>
</evidence>
<evidence type="ECO:0000256" key="1">
    <source>
        <dbReference type="ARBA" id="ARBA00004533"/>
    </source>
</evidence>
<evidence type="ECO:0000313" key="13">
    <source>
        <dbReference type="Proteomes" id="UP000000419"/>
    </source>
</evidence>
<evidence type="ECO:0000256" key="4">
    <source>
        <dbReference type="ARBA" id="ARBA00022475"/>
    </source>
</evidence>
<keyword evidence="8 12" id="KW-0067">ATP-binding</keyword>
<evidence type="ECO:0000256" key="9">
    <source>
        <dbReference type="ARBA" id="ARBA00022967"/>
    </source>
</evidence>
<dbReference type="InterPro" id="IPR027417">
    <property type="entry name" value="P-loop_NTPase"/>
</dbReference>
<evidence type="ECO:0000256" key="10">
    <source>
        <dbReference type="ARBA" id="ARBA00023136"/>
    </source>
</evidence>
<dbReference type="Pfam" id="PF00005">
    <property type="entry name" value="ABC_tran"/>
    <property type="match status" value="2"/>
</dbReference>
<keyword evidence="3" id="KW-0813">Transport</keyword>
<dbReference type="PIR" id="AC3547">
    <property type="entry name" value="AC3547"/>
</dbReference>
<evidence type="ECO:0000256" key="7">
    <source>
        <dbReference type="ARBA" id="ARBA00022741"/>
    </source>
</evidence>
<dbReference type="PRO" id="PR:Q8YD77"/>
<evidence type="ECO:0000256" key="3">
    <source>
        <dbReference type="ARBA" id="ARBA00022448"/>
    </source>
</evidence>
<dbReference type="AlphaFoldDB" id="Q8YD77"/>
<keyword evidence="10" id="KW-0472">Membrane</keyword>
<feature type="domain" description="ABC transporter" evidence="11">
    <location>
        <begin position="90"/>
        <end position="325"/>
    </location>
</feature>
<dbReference type="InterPro" id="IPR003439">
    <property type="entry name" value="ABC_transporter-like_ATP-bd"/>
</dbReference>
<dbReference type="SMR" id="Q8YD77"/>
<keyword evidence="4" id="KW-1003">Cell membrane</keyword>
<dbReference type="Gene3D" id="3.40.50.300">
    <property type="entry name" value="P-loop containing nucleotide triphosphate hydrolases"/>
    <property type="match status" value="2"/>
</dbReference>
<keyword evidence="7" id="KW-0547">Nucleotide-binding</keyword>
<keyword evidence="9" id="KW-1278">Translocase</keyword>
<evidence type="ECO:0000259" key="11">
    <source>
        <dbReference type="PROSITE" id="PS50893"/>
    </source>
</evidence>
<sequence length="584" mass="62424">MQPNWLGAFSVYAAVQALEGKDIPKSIKVPLPVIDASNVDTYLAPRGQVSCRRLCLFGLRPGPVRQVAGAASAPMQVSSRPVVDAPAPWLEARNVFKGFFGNPVLKGVSIALRPGRVHALLGENGAGKSTLINLLSGALPPDSGNIVLEGAALSRLNPAQARKAGIAVIQQELSLTPELSIAENIGLGAYPRRFGLIDYKALHGEALAVCKRVGLTEPLETPVGTLSLGRRQMVEIAKALFRKPRVLILDEPTSSLSAHEAGVLSSLVLKLRDEGVALLYISHRLNEIRSLCSHVTVLKDGVVTADQSLSNSDPEELVRLMVGRDTGDLFPAWRTSATGEKRIHIRGMSAGMAQNVDMDANAGEIIGIGGLVGQGQEDFLLGLYGALPTAAREAIVCGNNGLFKSVGAANAAGLAYVPADRKREGLVLPHSIASNLLLPSLDRYTRHGLRNTANEQRVVAKLAERLTIRGDTARPVQALSGGNQQKVALAKWLPLEPTILLLNDPTRGVDIETKREIYLMLRRFADEGKLVVLLSSDTPELVHLCDRVMVFREGRMVATLKHGDLSEEAIVGAAMGLKSSRKAA</sequence>
<dbReference type="GO" id="GO:0005524">
    <property type="term" value="F:ATP binding"/>
    <property type="evidence" value="ECO:0007669"/>
    <property type="project" value="UniProtKB-KW"/>
</dbReference>
<evidence type="ECO:0000256" key="2">
    <source>
        <dbReference type="ARBA" id="ARBA00005417"/>
    </source>
</evidence>
<name>Q8YD77_BRUME</name>
<comment type="similarity">
    <text evidence="2">Belongs to the ABC transporter superfamily.</text>
</comment>
<dbReference type="PANTHER" id="PTHR43790:SF3">
    <property type="entry name" value="D-ALLOSE IMPORT ATP-BINDING PROTEIN ALSA-RELATED"/>
    <property type="match status" value="1"/>
</dbReference>
<dbReference type="PANTHER" id="PTHR43790">
    <property type="entry name" value="CARBOHYDRATE TRANSPORT ATP-BINDING PROTEIN MG119-RELATED"/>
    <property type="match status" value="1"/>
</dbReference>
<dbReference type="Proteomes" id="UP000000419">
    <property type="component" value="Chromosome II"/>
</dbReference>
<dbReference type="InterPro" id="IPR003593">
    <property type="entry name" value="AAA+_ATPase"/>
</dbReference>
<keyword evidence="13" id="KW-1185">Reference proteome</keyword>
<evidence type="ECO:0000313" key="12">
    <source>
        <dbReference type="EMBL" id="AAL53542.1"/>
    </source>
</evidence>
<dbReference type="InterPro" id="IPR050107">
    <property type="entry name" value="ABC_carbohydrate_import_ATPase"/>
</dbReference>
<accession>Q8YD77</accession>
<dbReference type="eggNOG" id="COG1129">
    <property type="taxonomic scope" value="Bacteria"/>
</dbReference>
<comment type="subcellular location">
    <subcellularLocation>
        <location evidence="1">Cell inner membrane</location>
    </subcellularLocation>
</comment>
<keyword evidence="5" id="KW-0762">Sugar transport</keyword>
<feature type="domain" description="ABC transporter" evidence="11">
    <location>
        <begin position="338"/>
        <end position="578"/>
    </location>
</feature>
<dbReference type="KEGG" id="bme:BMEII0300"/>
<dbReference type="SMART" id="SM00382">
    <property type="entry name" value="AAA"/>
    <property type="match status" value="2"/>
</dbReference>
<dbReference type="CDD" id="cd03216">
    <property type="entry name" value="ABC_Carb_Monos_I"/>
    <property type="match status" value="1"/>
</dbReference>
<keyword evidence="6" id="KW-0677">Repeat</keyword>
<dbReference type="InterPro" id="IPR017871">
    <property type="entry name" value="ABC_transporter-like_CS"/>
</dbReference>
<dbReference type="SUPFAM" id="SSF52540">
    <property type="entry name" value="P-loop containing nucleoside triphosphate hydrolases"/>
    <property type="match status" value="2"/>
</dbReference>
<dbReference type="EMBL" id="AE008918">
    <property type="protein sequence ID" value="AAL53542.1"/>
    <property type="molecule type" value="Genomic_DNA"/>
</dbReference>
<reference evidence="12 13" key="1">
    <citation type="journal article" date="2002" name="Proc. Natl. Acad. Sci. U.S.A.">
        <title>The genome sequence of the facultative intracellular pathogen Brucella melitensis.</title>
        <authorList>
            <person name="DelVecchio V.G."/>
            <person name="Kapatral V."/>
            <person name="Redkar R.J."/>
            <person name="Patra G."/>
            <person name="Mujer C."/>
            <person name="Los T."/>
            <person name="Ivanova N."/>
            <person name="Anderson I."/>
            <person name="Bhattacharyya A."/>
            <person name="Lykidis A."/>
            <person name="Reznik G."/>
            <person name="Jablonski L."/>
            <person name="Larsen N."/>
            <person name="D'Souza M."/>
            <person name="Bernal A."/>
            <person name="Mazur M."/>
            <person name="Goltsman E."/>
            <person name="Selkov E."/>
            <person name="Elzer P.H."/>
            <person name="Hagius S."/>
            <person name="O'Callaghan D."/>
            <person name="Letesson J.J."/>
            <person name="Haselkorn R."/>
            <person name="Kyrpides N."/>
            <person name="Overbeek R."/>
        </authorList>
    </citation>
    <scope>NUCLEOTIDE SEQUENCE [LARGE SCALE GENOMIC DNA]</scope>
    <source>
        <strain evidence="13">ATCC 23456 / CCUG 17765 / NCTC 10094 / 16M</strain>
    </source>
</reference>
<dbReference type="GO" id="GO:0005886">
    <property type="term" value="C:plasma membrane"/>
    <property type="evidence" value="ECO:0007669"/>
    <property type="project" value="UniProtKB-SubCell"/>
</dbReference>
<dbReference type="PROSITE" id="PS50893">
    <property type="entry name" value="ABC_TRANSPORTER_2"/>
    <property type="match status" value="2"/>
</dbReference>
<gene>
    <name evidence="12" type="ordered locus">BMEII0300</name>
</gene>
<dbReference type="CDD" id="cd03215">
    <property type="entry name" value="ABC_Carb_Monos_II"/>
    <property type="match status" value="1"/>
</dbReference>
<organism evidence="12 13">
    <name type="scientific">Brucella melitensis biotype 1 (strain ATCC 23456 / CCUG 17765 / NCTC 10094 / 16M)</name>
    <dbReference type="NCBI Taxonomy" id="224914"/>
    <lineage>
        <taxon>Bacteria</taxon>
        <taxon>Pseudomonadati</taxon>
        <taxon>Pseudomonadota</taxon>
        <taxon>Alphaproteobacteria</taxon>
        <taxon>Hyphomicrobiales</taxon>
        <taxon>Brucellaceae</taxon>
        <taxon>Brucella/Ochrobactrum group</taxon>
        <taxon>Brucella</taxon>
    </lineage>
</organism>
<evidence type="ECO:0000256" key="5">
    <source>
        <dbReference type="ARBA" id="ARBA00022597"/>
    </source>
</evidence>
<evidence type="ECO:0000256" key="6">
    <source>
        <dbReference type="ARBA" id="ARBA00022737"/>
    </source>
</evidence>
<dbReference type="PROSITE" id="PS00211">
    <property type="entry name" value="ABC_TRANSPORTER_1"/>
    <property type="match status" value="1"/>
</dbReference>